<gene>
    <name evidence="3" type="ORF">J34TS1_55120</name>
</gene>
<keyword evidence="4" id="KW-1185">Reference proteome</keyword>
<comment type="caution">
    <text evidence="3">The sequence shown here is derived from an EMBL/GenBank/DDBJ whole genome shotgun (WGS) entry which is preliminary data.</text>
</comment>
<dbReference type="InterPro" id="IPR050789">
    <property type="entry name" value="Diverse_Enzym_Activities"/>
</dbReference>
<evidence type="ECO:0000313" key="4">
    <source>
        <dbReference type="Proteomes" id="UP000682811"/>
    </source>
</evidence>
<dbReference type="Pfam" id="PF00144">
    <property type="entry name" value="Beta-lactamase"/>
    <property type="match status" value="1"/>
</dbReference>
<organism evidence="3 4">
    <name type="scientific">Paenibacillus azoreducens</name>
    <dbReference type="NCBI Taxonomy" id="116718"/>
    <lineage>
        <taxon>Bacteria</taxon>
        <taxon>Bacillati</taxon>
        <taxon>Bacillota</taxon>
        <taxon>Bacilli</taxon>
        <taxon>Bacillales</taxon>
        <taxon>Paenibacillaceae</taxon>
        <taxon>Paenibacillus</taxon>
    </lineage>
</organism>
<sequence>MRGIEKAHQLLESWVAEKKIPGAVVDVRIGDRMKWQAAYGTAALDTIFDVASLTKVAVTLPGIMMLVESSKLSLQDPVQKYIPEFRHGGVTIEHCLKHISGLPAGIPDFEERYSTVDAMQQIFEVDLEAAPGERVNYSDLGFILLGWIISRLTGQSLDSFAQDAIFTPLGMKDSCFNPSQALHKRIAPTEWDGSKYILGEVHDETSYRLGGAVGSAGLFTTAEDLSEYAGAWLYPEQCSLLTKETVETCITSVFDGRGLGWQVQGSPGVTLSCGPHWPAGSFGHTGYTGTSLWINPVDKMSVVFLTNAVHYGRESLNVFRELRPILHEAVLASK</sequence>
<evidence type="ECO:0000313" key="3">
    <source>
        <dbReference type="EMBL" id="GIO50747.1"/>
    </source>
</evidence>
<evidence type="ECO:0000256" key="1">
    <source>
        <dbReference type="ARBA" id="ARBA00022801"/>
    </source>
</evidence>
<feature type="domain" description="Beta-lactamase-related" evidence="2">
    <location>
        <begin position="10"/>
        <end position="312"/>
    </location>
</feature>
<dbReference type="InterPro" id="IPR012338">
    <property type="entry name" value="Beta-lactam/transpept-like"/>
</dbReference>
<dbReference type="RefSeq" id="WP_212980865.1">
    <property type="nucleotide sequence ID" value="NZ_AP025343.1"/>
</dbReference>
<accession>A0A919YGG8</accession>
<dbReference type="Proteomes" id="UP000682811">
    <property type="component" value="Unassembled WGS sequence"/>
</dbReference>
<dbReference type="InterPro" id="IPR001466">
    <property type="entry name" value="Beta-lactam-related"/>
</dbReference>
<dbReference type="GO" id="GO:0016787">
    <property type="term" value="F:hydrolase activity"/>
    <property type="evidence" value="ECO:0007669"/>
    <property type="project" value="UniProtKB-KW"/>
</dbReference>
<dbReference type="AlphaFoldDB" id="A0A919YGG8"/>
<dbReference type="PANTHER" id="PTHR43283:SF11">
    <property type="entry name" value="BETA-LACTAMASE-RELATED DOMAIN-CONTAINING PROTEIN"/>
    <property type="match status" value="1"/>
</dbReference>
<dbReference type="SUPFAM" id="SSF56601">
    <property type="entry name" value="beta-lactamase/transpeptidase-like"/>
    <property type="match status" value="1"/>
</dbReference>
<name>A0A919YGG8_9BACL</name>
<reference evidence="3 4" key="1">
    <citation type="submission" date="2021-03" db="EMBL/GenBank/DDBJ databases">
        <title>Antimicrobial resistance genes in bacteria isolated from Japanese honey, and their potential for conferring macrolide and lincosamide resistance in the American foulbrood pathogen Paenibacillus larvae.</title>
        <authorList>
            <person name="Okamoto M."/>
            <person name="Kumagai M."/>
            <person name="Kanamori H."/>
            <person name="Takamatsu D."/>
        </authorList>
    </citation>
    <scope>NUCLEOTIDE SEQUENCE [LARGE SCALE GENOMIC DNA]</scope>
    <source>
        <strain evidence="3 4">J34TS1</strain>
    </source>
</reference>
<proteinExistence type="predicted"/>
<protein>
    <submittedName>
        <fullName evidence="3">Esterase</fullName>
    </submittedName>
</protein>
<dbReference type="EMBL" id="BORT01000037">
    <property type="protein sequence ID" value="GIO50747.1"/>
    <property type="molecule type" value="Genomic_DNA"/>
</dbReference>
<evidence type="ECO:0000259" key="2">
    <source>
        <dbReference type="Pfam" id="PF00144"/>
    </source>
</evidence>
<dbReference type="PANTHER" id="PTHR43283">
    <property type="entry name" value="BETA-LACTAMASE-RELATED"/>
    <property type="match status" value="1"/>
</dbReference>
<keyword evidence="1" id="KW-0378">Hydrolase</keyword>
<dbReference type="Gene3D" id="3.40.710.10">
    <property type="entry name" value="DD-peptidase/beta-lactamase superfamily"/>
    <property type="match status" value="1"/>
</dbReference>